<organism evidence="1 2">
    <name type="scientific">Hibiscus sabdariffa</name>
    <name type="common">roselle</name>
    <dbReference type="NCBI Taxonomy" id="183260"/>
    <lineage>
        <taxon>Eukaryota</taxon>
        <taxon>Viridiplantae</taxon>
        <taxon>Streptophyta</taxon>
        <taxon>Embryophyta</taxon>
        <taxon>Tracheophyta</taxon>
        <taxon>Spermatophyta</taxon>
        <taxon>Magnoliopsida</taxon>
        <taxon>eudicotyledons</taxon>
        <taxon>Gunneridae</taxon>
        <taxon>Pentapetalae</taxon>
        <taxon>rosids</taxon>
        <taxon>malvids</taxon>
        <taxon>Malvales</taxon>
        <taxon>Malvaceae</taxon>
        <taxon>Malvoideae</taxon>
        <taxon>Hibiscus</taxon>
    </lineage>
</organism>
<sequence>MGLGDEISALQAKLEAGASKFETYKTHREREEGIVKVIAVEGDTAAHPPLALALALLNQQRSPKKKLTHSISVPFNLSFLPLLFLFLHAW</sequence>
<protein>
    <submittedName>
        <fullName evidence="1">Uncharacterized protein</fullName>
    </submittedName>
</protein>
<reference evidence="1 2" key="1">
    <citation type="journal article" date="2024" name="G3 (Bethesda)">
        <title>Genome assembly of Hibiscus sabdariffa L. provides insights into metabolisms of medicinal natural products.</title>
        <authorList>
            <person name="Kim T."/>
        </authorList>
    </citation>
    <scope>NUCLEOTIDE SEQUENCE [LARGE SCALE GENOMIC DNA]</scope>
    <source>
        <strain evidence="1">TK-2024</strain>
        <tissue evidence="1">Old leaves</tissue>
    </source>
</reference>
<gene>
    <name evidence="1" type="ORF">V6N11_071216</name>
</gene>
<dbReference type="Proteomes" id="UP001396334">
    <property type="component" value="Unassembled WGS sequence"/>
</dbReference>
<dbReference type="EMBL" id="JBBPBN010000003">
    <property type="protein sequence ID" value="KAK9042861.1"/>
    <property type="molecule type" value="Genomic_DNA"/>
</dbReference>
<proteinExistence type="predicted"/>
<keyword evidence="2" id="KW-1185">Reference proteome</keyword>
<comment type="caution">
    <text evidence="1">The sequence shown here is derived from an EMBL/GenBank/DDBJ whole genome shotgun (WGS) entry which is preliminary data.</text>
</comment>
<evidence type="ECO:0000313" key="1">
    <source>
        <dbReference type="EMBL" id="KAK9042861.1"/>
    </source>
</evidence>
<evidence type="ECO:0000313" key="2">
    <source>
        <dbReference type="Proteomes" id="UP001396334"/>
    </source>
</evidence>
<name>A0ABR2U025_9ROSI</name>
<accession>A0ABR2U025</accession>